<dbReference type="InterPro" id="IPR001279">
    <property type="entry name" value="Metallo-B-lactamas"/>
</dbReference>
<name>A0A3M7U1P1_9BACI</name>
<dbReference type="CDD" id="cd07726">
    <property type="entry name" value="ST1585-like_MBL-fold"/>
    <property type="match status" value="1"/>
</dbReference>
<keyword evidence="3" id="KW-1185">Reference proteome</keyword>
<dbReference type="Pfam" id="PF00753">
    <property type="entry name" value="Lactamase_B"/>
    <property type="match status" value="1"/>
</dbReference>
<dbReference type="GO" id="GO:0016787">
    <property type="term" value="F:hydrolase activity"/>
    <property type="evidence" value="ECO:0007669"/>
    <property type="project" value="UniProtKB-KW"/>
</dbReference>
<protein>
    <submittedName>
        <fullName evidence="2">MBL fold metallo-hydrolase</fullName>
    </submittedName>
</protein>
<dbReference type="InterPro" id="IPR037482">
    <property type="entry name" value="ST1585_MBL-fold"/>
</dbReference>
<dbReference type="InterPro" id="IPR050855">
    <property type="entry name" value="NDM-1-like"/>
</dbReference>
<proteinExistence type="predicted"/>
<gene>
    <name evidence="2" type="ORF">EBO34_04440</name>
</gene>
<dbReference type="AlphaFoldDB" id="A0A3M7U1P1"/>
<comment type="caution">
    <text evidence="2">The sequence shown here is derived from an EMBL/GenBank/DDBJ whole genome shotgun (WGS) entry which is preliminary data.</text>
</comment>
<sequence length="294" mass="33007">MAERTGSYVLAERDLTLIETGPSLSVPFIKEGLSHLGFESKDIKNIIVTHIHLDHSGGLGLLLQECPYATVYVHKKGARHLCEPRRLIQGAKMVYKDEFDRLFDPVLPVDTDVIKVARHNSTLSIGRDAALTFFETPGHANHHIGIFDEKSGIFYSGDTLGVIYPSLKRTGIELVLPSASPNQFDPDCMLASMELVQKVGPRRIAFGHFGLGEDPGAVYSQITYWLPLFMETGHEHFLQDGTHEQLKDALFSKVKEYLQNFTDDIPDEAYKSIELDLLIGSMGILDYYKRKSRQ</sequence>
<dbReference type="PANTHER" id="PTHR42951">
    <property type="entry name" value="METALLO-BETA-LACTAMASE DOMAIN-CONTAINING"/>
    <property type="match status" value="1"/>
</dbReference>
<keyword evidence="2" id="KW-0378">Hydrolase</keyword>
<feature type="domain" description="Metallo-beta-lactamase" evidence="1">
    <location>
        <begin position="4"/>
        <end position="208"/>
    </location>
</feature>
<dbReference type="InterPro" id="IPR036866">
    <property type="entry name" value="RibonucZ/Hydroxyglut_hydro"/>
</dbReference>
<accession>A0A3M7U1P1</accession>
<organism evidence="2 3">
    <name type="scientific">Alteribacter keqinensis</name>
    <dbReference type="NCBI Taxonomy" id="2483800"/>
    <lineage>
        <taxon>Bacteria</taxon>
        <taxon>Bacillati</taxon>
        <taxon>Bacillota</taxon>
        <taxon>Bacilli</taxon>
        <taxon>Bacillales</taxon>
        <taxon>Bacillaceae</taxon>
        <taxon>Alteribacter</taxon>
    </lineage>
</organism>
<dbReference type="Gene3D" id="3.60.15.10">
    <property type="entry name" value="Ribonuclease Z/Hydroxyacylglutathione hydrolase-like"/>
    <property type="match status" value="1"/>
</dbReference>
<reference evidence="2 3" key="1">
    <citation type="submission" date="2018-10" db="EMBL/GenBank/DDBJ databases">
        <title>Bacillus Keqinensis sp. nov., a moderately halophilic bacterium isolated from a saline-alkaline lake.</title>
        <authorList>
            <person name="Wang H."/>
        </authorList>
    </citation>
    <scope>NUCLEOTIDE SEQUENCE [LARGE SCALE GENOMIC DNA]</scope>
    <source>
        <strain evidence="2 3">KQ-3</strain>
    </source>
</reference>
<dbReference type="PANTHER" id="PTHR42951:SF22">
    <property type="entry name" value="METALLO BETA-LACTAMASE SUPERFAMILY LIPOPROTEIN"/>
    <property type="match status" value="1"/>
</dbReference>
<evidence type="ECO:0000259" key="1">
    <source>
        <dbReference type="SMART" id="SM00849"/>
    </source>
</evidence>
<dbReference type="Proteomes" id="UP000278746">
    <property type="component" value="Unassembled WGS sequence"/>
</dbReference>
<dbReference type="OrthoDB" id="9761531at2"/>
<evidence type="ECO:0000313" key="3">
    <source>
        <dbReference type="Proteomes" id="UP000278746"/>
    </source>
</evidence>
<evidence type="ECO:0000313" key="2">
    <source>
        <dbReference type="EMBL" id="RNA70585.1"/>
    </source>
</evidence>
<dbReference type="SUPFAM" id="SSF56281">
    <property type="entry name" value="Metallo-hydrolase/oxidoreductase"/>
    <property type="match status" value="1"/>
</dbReference>
<dbReference type="SMART" id="SM00849">
    <property type="entry name" value="Lactamase_B"/>
    <property type="match status" value="1"/>
</dbReference>
<dbReference type="EMBL" id="RHIB01000001">
    <property type="protein sequence ID" value="RNA70585.1"/>
    <property type="molecule type" value="Genomic_DNA"/>
</dbReference>